<feature type="signal peptide" evidence="1">
    <location>
        <begin position="1"/>
        <end position="24"/>
    </location>
</feature>
<dbReference type="OrthoDB" id="1355849at2"/>
<dbReference type="RefSeq" id="WP_132248344.1">
    <property type="nucleotide sequence ID" value="NZ_SLWV01000050.1"/>
</dbReference>
<evidence type="ECO:0000313" key="2">
    <source>
        <dbReference type="EMBL" id="TCO68057.1"/>
    </source>
</evidence>
<organism evidence="2 3">
    <name type="scientific">Marinisporobacter balticus</name>
    <dbReference type="NCBI Taxonomy" id="2018667"/>
    <lineage>
        <taxon>Bacteria</taxon>
        <taxon>Bacillati</taxon>
        <taxon>Bacillota</taxon>
        <taxon>Clostridia</taxon>
        <taxon>Peptostreptococcales</taxon>
        <taxon>Thermotaleaceae</taxon>
        <taxon>Marinisporobacter</taxon>
    </lineage>
</organism>
<evidence type="ECO:0000313" key="3">
    <source>
        <dbReference type="Proteomes" id="UP000294919"/>
    </source>
</evidence>
<dbReference type="PROSITE" id="PS51257">
    <property type="entry name" value="PROKAR_LIPOPROTEIN"/>
    <property type="match status" value="1"/>
</dbReference>
<dbReference type="AlphaFoldDB" id="A0A4R2K824"/>
<accession>A0A4R2K824</accession>
<dbReference type="Proteomes" id="UP000294919">
    <property type="component" value="Unassembled WGS sequence"/>
</dbReference>
<name>A0A4R2K824_9FIRM</name>
<protein>
    <submittedName>
        <fullName evidence="2">Uncharacterized protein</fullName>
    </submittedName>
</protein>
<keyword evidence="1" id="KW-0732">Signal</keyword>
<proteinExistence type="predicted"/>
<comment type="caution">
    <text evidence="2">The sequence shown here is derived from an EMBL/GenBank/DDBJ whole genome shotgun (WGS) entry which is preliminary data.</text>
</comment>
<evidence type="ECO:0000256" key="1">
    <source>
        <dbReference type="SAM" id="SignalP"/>
    </source>
</evidence>
<gene>
    <name evidence="2" type="ORF">EV214_1507</name>
</gene>
<sequence>MIRKARIFRICLFVILLSSCNIMHNDNHTNSEKIIEKNSESISVTENTESSFTGIYKYDYDYETDSKDLIEDHYIVLEIVNEKLQGRYYGTSDEFDEVREGYYPAFFVADMKKLKILDNEITFSIEIKESDLFSKAINTKYKTGEEISLKENPRWVNAHMIEGNKQNPRNYKGRIVGEEILLEVEYGPRVFKRVN</sequence>
<keyword evidence="3" id="KW-1185">Reference proteome</keyword>
<feature type="chain" id="PRO_5039530582" evidence="1">
    <location>
        <begin position="25"/>
        <end position="195"/>
    </location>
</feature>
<reference evidence="2 3" key="1">
    <citation type="submission" date="2019-03" db="EMBL/GenBank/DDBJ databases">
        <title>Genomic Encyclopedia of Type Strains, Phase IV (KMG-IV): sequencing the most valuable type-strain genomes for metagenomic binning, comparative biology and taxonomic classification.</title>
        <authorList>
            <person name="Goeker M."/>
        </authorList>
    </citation>
    <scope>NUCLEOTIDE SEQUENCE [LARGE SCALE GENOMIC DNA]</scope>
    <source>
        <strain evidence="2 3">DSM 102940</strain>
    </source>
</reference>
<dbReference type="EMBL" id="SLWV01000050">
    <property type="protein sequence ID" value="TCO68057.1"/>
    <property type="molecule type" value="Genomic_DNA"/>
</dbReference>